<keyword evidence="2" id="KW-1185">Reference proteome</keyword>
<accession>A0ABU2SMW8</accession>
<name>A0ABU2SMW8_9ACTN</name>
<comment type="caution">
    <text evidence="1">The sequence shown here is derived from an EMBL/GenBank/DDBJ whole genome shotgun (WGS) entry which is preliminary data.</text>
</comment>
<evidence type="ECO:0000313" key="2">
    <source>
        <dbReference type="Proteomes" id="UP001180531"/>
    </source>
</evidence>
<dbReference type="RefSeq" id="WP_311609296.1">
    <property type="nucleotide sequence ID" value="NZ_JAVRFI010000004.1"/>
</dbReference>
<evidence type="ECO:0000313" key="1">
    <source>
        <dbReference type="EMBL" id="MDT0449130.1"/>
    </source>
</evidence>
<protein>
    <submittedName>
        <fullName evidence="1">Uncharacterized protein</fullName>
    </submittedName>
</protein>
<dbReference type="Proteomes" id="UP001180531">
    <property type="component" value="Unassembled WGS sequence"/>
</dbReference>
<gene>
    <name evidence="1" type="ORF">RM609_08565</name>
</gene>
<dbReference type="EMBL" id="JAVRFI010000004">
    <property type="protein sequence ID" value="MDT0449130.1"/>
    <property type="molecule type" value="Genomic_DNA"/>
</dbReference>
<reference evidence="1" key="1">
    <citation type="submission" date="2024-05" db="EMBL/GenBank/DDBJ databases">
        <title>30 novel species of actinomycetes from the DSMZ collection.</title>
        <authorList>
            <person name="Nouioui I."/>
        </authorList>
    </citation>
    <scope>NUCLEOTIDE SEQUENCE</scope>
    <source>
        <strain evidence="1">DSM 40473</strain>
    </source>
</reference>
<proteinExistence type="predicted"/>
<sequence length="90" mass="10189">MASLKRATEGEIPGFEVFDLELSEDELSELYANPPQYLRELLDREGRQVNRLVVDTRLGEGDCACGIKIVHSIRDDWTKSSHFAMCVLCT</sequence>
<organism evidence="1 2">
    <name type="scientific">Streptomyces hesseae</name>
    <dbReference type="NCBI Taxonomy" id="3075519"/>
    <lineage>
        <taxon>Bacteria</taxon>
        <taxon>Bacillati</taxon>
        <taxon>Actinomycetota</taxon>
        <taxon>Actinomycetes</taxon>
        <taxon>Kitasatosporales</taxon>
        <taxon>Streptomycetaceae</taxon>
        <taxon>Streptomyces</taxon>
    </lineage>
</organism>